<sequence>MTQHPYPSQKYSSREFHWWDVRSWGRGTQDVILKQKDVTAAFRNGSTDPQDLFRRAMECPRVLRVEVFAQLFSGH</sequence>
<organism evidence="1 2">
    <name type="scientific">Cladophialophora carrionii</name>
    <dbReference type="NCBI Taxonomy" id="86049"/>
    <lineage>
        <taxon>Eukaryota</taxon>
        <taxon>Fungi</taxon>
        <taxon>Dikarya</taxon>
        <taxon>Ascomycota</taxon>
        <taxon>Pezizomycotina</taxon>
        <taxon>Eurotiomycetes</taxon>
        <taxon>Chaetothyriomycetidae</taxon>
        <taxon>Chaetothyriales</taxon>
        <taxon>Herpotrichiellaceae</taxon>
        <taxon>Cladophialophora</taxon>
    </lineage>
</organism>
<proteinExistence type="predicted"/>
<dbReference type="AlphaFoldDB" id="A0A1C1CE07"/>
<evidence type="ECO:0000313" key="2">
    <source>
        <dbReference type="Proteomes" id="UP000094526"/>
    </source>
</evidence>
<reference evidence="2" key="1">
    <citation type="submission" date="2015-07" db="EMBL/GenBank/DDBJ databases">
        <authorList>
            <person name="Teixeira M.M."/>
            <person name="Souza R.C."/>
            <person name="Almeida L.G."/>
            <person name="Vicente V.A."/>
            <person name="de Hoog S."/>
            <person name="Bocca A.L."/>
            <person name="de Almeida S.R."/>
            <person name="Vasconcelos A.T."/>
            <person name="Felipe M.S."/>
        </authorList>
    </citation>
    <scope>NUCLEOTIDE SEQUENCE [LARGE SCALE GENOMIC DNA]</scope>
    <source>
        <strain evidence="2">KSF</strain>
    </source>
</reference>
<accession>A0A1C1CE07</accession>
<dbReference type="Proteomes" id="UP000094526">
    <property type="component" value="Unassembled WGS sequence"/>
</dbReference>
<name>A0A1C1CE07_9EURO</name>
<dbReference type="EMBL" id="LGRB01000015">
    <property type="protein sequence ID" value="OCT46677.1"/>
    <property type="molecule type" value="Genomic_DNA"/>
</dbReference>
<dbReference type="VEuPathDB" id="FungiDB:CLCR_02196"/>
<protein>
    <submittedName>
        <fullName evidence="1">Uncharacterized protein</fullName>
    </submittedName>
</protein>
<keyword evidence="2" id="KW-1185">Reference proteome</keyword>
<comment type="caution">
    <text evidence="1">The sequence shown here is derived from an EMBL/GenBank/DDBJ whole genome shotgun (WGS) entry which is preliminary data.</text>
</comment>
<gene>
    <name evidence="1" type="ORF">CLCR_02196</name>
</gene>
<evidence type="ECO:0000313" key="1">
    <source>
        <dbReference type="EMBL" id="OCT46677.1"/>
    </source>
</evidence>